<accession>A0ABW2KXP6</accession>
<dbReference type="Proteomes" id="UP001596456">
    <property type="component" value="Unassembled WGS sequence"/>
</dbReference>
<protein>
    <submittedName>
        <fullName evidence="2">Uncharacterized protein</fullName>
    </submittedName>
</protein>
<name>A0ABW2KXP6_9PROT</name>
<proteinExistence type="predicted"/>
<organism evidence="2 3">
    <name type="scientific">Rhodocista pekingensis</name>
    <dbReference type="NCBI Taxonomy" id="201185"/>
    <lineage>
        <taxon>Bacteria</taxon>
        <taxon>Pseudomonadati</taxon>
        <taxon>Pseudomonadota</taxon>
        <taxon>Alphaproteobacteria</taxon>
        <taxon>Rhodospirillales</taxon>
        <taxon>Azospirillaceae</taxon>
        <taxon>Rhodocista</taxon>
    </lineage>
</organism>
<evidence type="ECO:0000313" key="3">
    <source>
        <dbReference type="Proteomes" id="UP001596456"/>
    </source>
</evidence>
<dbReference type="RefSeq" id="WP_377360361.1">
    <property type="nucleotide sequence ID" value="NZ_JBHTCM010000020.1"/>
</dbReference>
<sequence length="202" mass="21597">MFGHAGDYPANSGHSGSIDGIGPEGRPLAPQALTADLVQLIFRDYFRIIGETYRTYCAFTTAINCRVLAQFGVAARPMPCQALLRAETGTFALGYLDTPPEGQWNGHVVTLAGDWLIDCTLAGFRRLGDFPVPDIAIVTGAEPEADVLASFEPAPGHRLLWRPPPSGEPGTVPQEPAAMVEEAARALIAAVTRELAERQGRA</sequence>
<gene>
    <name evidence="2" type="ORF">ACFQPS_16745</name>
</gene>
<reference evidence="3" key="1">
    <citation type="journal article" date="2019" name="Int. J. Syst. Evol. Microbiol.">
        <title>The Global Catalogue of Microorganisms (GCM) 10K type strain sequencing project: providing services to taxonomists for standard genome sequencing and annotation.</title>
        <authorList>
            <consortium name="The Broad Institute Genomics Platform"/>
            <consortium name="The Broad Institute Genome Sequencing Center for Infectious Disease"/>
            <person name="Wu L."/>
            <person name="Ma J."/>
        </authorList>
    </citation>
    <scope>NUCLEOTIDE SEQUENCE [LARGE SCALE GENOMIC DNA]</scope>
    <source>
        <strain evidence="3">CGMCC 1.16275</strain>
    </source>
</reference>
<evidence type="ECO:0000256" key="1">
    <source>
        <dbReference type="SAM" id="MobiDB-lite"/>
    </source>
</evidence>
<keyword evidence="3" id="KW-1185">Reference proteome</keyword>
<dbReference type="EMBL" id="JBHTCM010000020">
    <property type="protein sequence ID" value="MFC7334816.1"/>
    <property type="molecule type" value="Genomic_DNA"/>
</dbReference>
<evidence type="ECO:0000313" key="2">
    <source>
        <dbReference type="EMBL" id="MFC7334816.1"/>
    </source>
</evidence>
<feature type="region of interest" description="Disordered" evidence="1">
    <location>
        <begin position="1"/>
        <end position="21"/>
    </location>
</feature>
<comment type="caution">
    <text evidence="2">The sequence shown here is derived from an EMBL/GenBank/DDBJ whole genome shotgun (WGS) entry which is preliminary data.</text>
</comment>